<keyword evidence="3" id="KW-1185">Reference proteome</keyword>
<dbReference type="STRING" id="1581680.BN1209_1238"/>
<dbReference type="Gene3D" id="3.40.190.10">
    <property type="entry name" value="Periplasmic binding protein-like II"/>
    <property type="match status" value="1"/>
</dbReference>
<evidence type="ECO:0008006" key="4">
    <source>
        <dbReference type="Google" id="ProtNLM"/>
    </source>
</evidence>
<feature type="signal peptide" evidence="1">
    <location>
        <begin position="1"/>
        <end position="21"/>
    </location>
</feature>
<dbReference type="RefSeq" id="WP_045751406.1">
    <property type="nucleotide sequence ID" value="NZ_LN794158.1"/>
</dbReference>
<keyword evidence="1" id="KW-0732">Signal</keyword>
<name>A0A0B7J0V1_9PROT</name>
<evidence type="ECO:0000313" key="3">
    <source>
        <dbReference type="Proteomes" id="UP000056322"/>
    </source>
</evidence>
<sequence>MKLTKLALAVAATLVAGQAFAAPVTQANVVSARTAGTLQEVWLSGASAPTFNVFDSFARGCDANSVSIFTSNTAAGKPGGLGDFNAYACTRAGAVTVLYHTVSGGSFNAYAPHMPASLGTAPDGSAFPAVLQRVKNVGTATCSGSGVYTPTNNPSYLTGGATTIPVSFNCNRGTAAALADSAPALPQGGFSDVEAKLWGYDVSAYGTESATNVQQAFGIVVTTKLYRALQVAQGIYASTAAADSADASFSPTNAPNITSAQYAAIVQNGGGYQTDWAPILGAAGTGKNVNLVRRTGTSGTQASSNAFFLNNPCASGAPAGQTSPATVAQASDTFTVTEQSGTSGVRTALTTINSHATQNFGLGVVSLENLPAAAYKYVKIDGVHPEAGDTTTARATMVNGSYKFVMEMNTFVPASAQGTYAETLIGEIATGLGNPATCTDVGRGMALSPMGGSACEVGTFVAKGTKFGNNCAPMQLYY</sequence>
<dbReference type="Proteomes" id="UP000056322">
    <property type="component" value="Chromosome 1"/>
</dbReference>
<dbReference type="KEGG" id="mbac:BN1209_1238"/>
<feature type="chain" id="PRO_5002117186" description="PBP domain-containing protein" evidence="1">
    <location>
        <begin position="22"/>
        <end position="478"/>
    </location>
</feature>
<gene>
    <name evidence="2" type="ORF">BN1209_1238</name>
</gene>
<accession>A0A0B7J0V1</accession>
<protein>
    <recommendedName>
        <fullName evidence="4">PBP domain-containing protein</fullName>
    </recommendedName>
</protein>
<dbReference type="EMBL" id="LN794158">
    <property type="protein sequence ID" value="CEN56278.1"/>
    <property type="molecule type" value="Genomic_DNA"/>
</dbReference>
<dbReference type="OrthoDB" id="8907005at2"/>
<organism evidence="2 3">
    <name type="scientific">Candidatus Methylopumilus turicensis</name>
    <dbReference type="NCBI Taxonomy" id="1581680"/>
    <lineage>
        <taxon>Bacteria</taxon>
        <taxon>Pseudomonadati</taxon>
        <taxon>Pseudomonadota</taxon>
        <taxon>Betaproteobacteria</taxon>
        <taxon>Nitrosomonadales</taxon>
        <taxon>Methylophilaceae</taxon>
        <taxon>Candidatus Methylopumilus</taxon>
    </lineage>
</organism>
<evidence type="ECO:0000256" key="1">
    <source>
        <dbReference type="SAM" id="SignalP"/>
    </source>
</evidence>
<proteinExistence type="predicted"/>
<dbReference type="HOGENOM" id="CLU_586367_0_0_4"/>
<evidence type="ECO:0000313" key="2">
    <source>
        <dbReference type="EMBL" id="CEN56278.1"/>
    </source>
</evidence>
<dbReference type="AlphaFoldDB" id="A0A0B7J0V1"/>
<reference evidence="3" key="1">
    <citation type="submission" date="2014-12" db="EMBL/GenBank/DDBJ databases">
        <authorList>
            <person name="Salcher M.M."/>
        </authorList>
    </citation>
    <scope>NUCLEOTIDE SEQUENCE [LARGE SCALE GENOMIC DNA]</scope>
    <source>
        <strain evidence="3">MMS-10A-171</strain>
    </source>
</reference>